<evidence type="ECO:0000256" key="2">
    <source>
        <dbReference type="ARBA" id="ARBA00022448"/>
    </source>
</evidence>
<dbReference type="STRING" id="1231657.A0A1Y2A8Y5"/>
<evidence type="ECO:0000256" key="1">
    <source>
        <dbReference type="ARBA" id="ARBA00004141"/>
    </source>
</evidence>
<comment type="caution">
    <text evidence="6">The sequence shown here is derived from an EMBL/GenBank/DDBJ whole genome shotgun (WGS) entry which is preliminary data.</text>
</comment>
<dbReference type="EMBL" id="MCFA01000004">
    <property type="protein sequence ID" value="ORY18979.1"/>
    <property type="molecule type" value="Genomic_DNA"/>
</dbReference>
<keyword evidence="5" id="KW-0472">Membrane</keyword>
<dbReference type="GO" id="GO:0016020">
    <property type="term" value="C:membrane"/>
    <property type="evidence" value="ECO:0007669"/>
    <property type="project" value="UniProtKB-SubCell"/>
</dbReference>
<keyword evidence="2" id="KW-0813">Transport</keyword>
<dbReference type="AlphaFoldDB" id="A0A1Y2A8Y5"/>
<keyword evidence="7" id="KW-1185">Reference proteome</keyword>
<evidence type="ECO:0000313" key="7">
    <source>
        <dbReference type="Proteomes" id="UP000193144"/>
    </source>
</evidence>
<accession>A0A1Y2A8Y5</accession>
<comment type="subcellular location">
    <subcellularLocation>
        <location evidence="1">Membrane</location>
        <topology evidence="1">Multi-pass membrane protein</topology>
    </subcellularLocation>
</comment>
<dbReference type="Gene3D" id="1.20.1250.20">
    <property type="entry name" value="MFS general substrate transporter like domains"/>
    <property type="match status" value="1"/>
</dbReference>
<dbReference type="GO" id="GO:0022857">
    <property type="term" value="F:transmembrane transporter activity"/>
    <property type="evidence" value="ECO:0007669"/>
    <property type="project" value="TreeGrafter"/>
</dbReference>
<sequence length="184" mass="19999">MREDLKMLGTGCGLAVTCFQLGRPKYIHTCLIWNADANIKIQGQILGPIPANLLLTWIPPRMLLPGLEVAWEILTIGTTSVTSTHQLYPIRFLVGFLEGSCFVGIQYVLGSWYKKTEIGKRTAIFASAAYVGTMVSGYMQSAMIAGMNGRGGLDAWYVPISWFSGPGFYDADTEIEDGSSSSTG</sequence>
<reference evidence="6 7" key="1">
    <citation type="submission" date="2016-07" db="EMBL/GenBank/DDBJ databases">
        <title>Pervasive Adenine N6-methylation of Active Genes in Fungi.</title>
        <authorList>
            <consortium name="DOE Joint Genome Institute"/>
            <person name="Mondo S.J."/>
            <person name="Dannebaum R.O."/>
            <person name="Kuo R.C."/>
            <person name="Labutti K."/>
            <person name="Haridas S."/>
            <person name="Kuo A."/>
            <person name="Salamov A."/>
            <person name="Ahrendt S.R."/>
            <person name="Lipzen A."/>
            <person name="Sullivan W."/>
            <person name="Andreopoulos W.B."/>
            <person name="Clum A."/>
            <person name="Lindquist E."/>
            <person name="Daum C."/>
            <person name="Ramamoorthy G.K."/>
            <person name="Gryganskyi A."/>
            <person name="Culley D."/>
            <person name="Magnuson J.K."/>
            <person name="James T.Y."/>
            <person name="O'Malley M.A."/>
            <person name="Stajich J.E."/>
            <person name="Spatafora J.W."/>
            <person name="Visel A."/>
            <person name="Grigoriev I.V."/>
        </authorList>
    </citation>
    <scope>NUCLEOTIDE SEQUENCE [LARGE SCALE GENOMIC DNA]</scope>
    <source>
        <strain evidence="6 7">CBS 115471</strain>
    </source>
</reference>
<evidence type="ECO:0000256" key="3">
    <source>
        <dbReference type="ARBA" id="ARBA00022692"/>
    </source>
</evidence>
<evidence type="ECO:0000256" key="5">
    <source>
        <dbReference type="ARBA" id="ARBA00023136"/>
    </source>
</evidence>
<protein>
    <recommendedName>
        <fullName evidence="8">Major facilitator superfamily domain-containing protein</fullName>
    </recommendedName>
</protein>
<keyword evidence="3" id="KW-0812">Transmembrane</keyword>
<dbReference type="PANTHER" id="PTHR43791:SF36">
    <property type="entry name" value="TRANSPORTER, PUTATIVE (AFU_ORTHOLOGUE AFUA_6G08340)-RELATED"/>
    <property type="match status" value="1"/>
</dbReference>
<evidence type="ECO:0000313" key="6">
    <source>
        <dbReference type="EMBL" id="ORY18979.1"/>
    </source>
</evidence>
<dbReference type="InterPro" id="IPR036259">
    <property type="entry name" value="MFS_trans_sf"/>
</dbReference>
<dbReference type="Proteomes" id="UP000193144">
    <property type="component" value="Unassembled WGS sequence"/>
</dbReference>
<evidence type="ECO:0008006" key="8">
    <source>
        <dbReference type="Google" id="ProtNLM"/>
    </source>
</evidence>
<organism evidence="6 7">
    <name type="scientific">Clohesyomyces aquaticus</name>
    <dbReference type="NCBI Taxonomy" id="1231657"/>
    <lineage>
        <taxon>Eukaryota</taxon>
        <taxon>Fungi</taxon>
        <taxon>Dikarya</taxon>
        <taxon>Ascomycota</taxon>
        <taxon>Pezizomycotina</taxon>
        <taxon>Dothideomycetes</taxon>
        <taxon>Pleosporomycetidae</taxon>
        <taxon>Pleosporales</taxon>
        <taxon>Lindgomycetaceae</taxon>
        <taxon>Clohesyomyces</taxon>
    </lineage>
</organism>
<gene>
    <name evidence="6" type="ORF">BCR34DRAFT_259239</name>
</gene>
<name>A0A1Y2A8Y5_9PLEO</name>
<keyword evidence="4" id="KW-1133">Transmembrane helix</keyword>
<dbReference type="OrthoDB" id="3639251at2759"/>
<proteinExistence type="predicted"/>
<dbReference type="SUPFAM" id="SSF103473">
    <property type="entry name" value="MFS general substrate transporter"/>
    <property type="match status" value="1"/>
</dbReference>
<evidence type="ECO:0000256" key="4">
    <source>
        <dbReference type="ARBA" id="ARBA00022989"/>
    </source>
</evidence>
<dbReference type="PANTHER" id="PTHR43791">
    <property type="entry name" value="PERMEASE-RELATED"/>
    <property type="match status" value="1"/>
</dbReference>